<feature type="chain" id="PRO_5013304329" evidence="2">
    <location>
        <begin position="23"/>
        <end position="424"/>
    </location>
</feature>
<feature type="compositionally biased region" description="Polar residues" evidence="1">
    <location>
        <begin position="336"/>
        <end position="414"/>
    </location>
</feature>
<evidence type="ECO:0000256" key="2">
    <source>
        <dbReference type="SAM" id="SignalP"/>
    </source>
</evidence>
<keyword evidence="4" id="KW-1185">Reference proteome</keyword>
<sequence length="424" mass="45041">MKKLQIALNLAVLCACCVLTQCQNVEHEKQMQLHVISSVGYVAHAQPLRNKHHKDRSVLRDPRWTLPDKSRRGLLQGEETLPFAHLEAIARKKRVAEMRRNERVHQEMLQSAVSQDSAQSEIKAEKAATSKLEAAALNLEKASAVNTGETMDNVGFYSYDNMEDNYNYDPVVDAFFNDLHNAELPNPDLALSGQISGLKDEHTAASGLAPSGHNGDNATQSNEPSAISVTPSASTLQGKKEAAAPNLQSQEVEKQGSLPQESIIDQASVVNSGDTVDNYGFYGYSYNMEEDNYGLGPDATFDNLWNAELTNPDPALAAGLRDKHTAELGLAPSGHNGDSASQSNDPSANPGQGGNATQSNEPSSNPGQGGNTAQSNEPSSDPGQGGNATQSNEPSSNPGQGGNATKSNEPSSNPGGMPLSPMNP</sequence>
<gene>
    <name evidence="3" type="ORF">CEUSTIGMA_g1545.t1</name>
</gene>
<evidence type="ECO:0000313" key="4">
    <source>
        <dbReference type="Proteomes" id="UP000232323"/>
    </source>
</evidence>
<protein>
    <submittedName>
        <fullName evidence="3">Uncharacterized protein</fullName>
    </submittedName>
</protein>
<dbReference type="PROSITE" id="PS51257">
    <property type="entry name" value="PROKAR_LIPOPROTEIN"/>
    <property type="match status" value="1"/>
</dbReference>
<dbReference type="AlphaFoldDB" id="A0A250WTL8"/>
<organism evidence="3 4">
    <name type="scientific">Chlamydomonas eustigma</name>
    <dbReference type="NCBI Taxonomy" id="1157962"/>
    <lineage>
        <taxon>Eukaryota</taxon>
        <taxon>Viridiplantae</taxon>
        <taxon>Chlorophyta</taxon>
        <taxon>core chlorophytes</taxon>
        <taxon>Chlorophyceae</taxon>
        <taxon>CS clade</taxon>
        <taxon>Chlamydomonadales</taxon>
        <taxon>Chlamydomonadaceae</taxon>
        <taxon>Chlamydomonas</taxon>
    </lineage>
</organism>
<feature type="non-terminal residue" evidence="3">
    <location>
        <position position="424"/>
    </location>
</feature>
<feature type="signal peptide" evidence="2">
    <location>
        <begin position="1"/>
        <end position="22"/>
    </location>
</feature>
<comment type="caution">
    <text evidence="3">The sequence shown here is derived from an EMBL/GenBank/DDBJ whole genome shotgun (WGS) entry which is preliminary data.</text>
</comment>
<reference evidence="3 4" key="1">
    <citation type="submission" date="2017-08" db="EMBL/GenBank/DDBJ databases">
        <title>Acidophilic green algal genome provides insights into adaptation to an acidic environment.</title>
        <authorList>
            <person name="Hirooka S."/>
            <person name="Hirose Y."/>
            <person name="Kanesaki Y."/>
            <person name="Higuchi S."/>
            <person name="Fujiwara T."/>
            <person name="Onuma R."/>
            <person name="Era A."/>
            <person name="Ohbayashi R."/>
            <person name="Uzuka A."/>
            <person name="Nozaki H."/>
            <person name="Yoshikawa H."/>
            <person name="Miyagishima S.Y."/>
        </authorList>
    </citation>
    <scope>NUCLEOTIDE SEQUENCE [LARGE SCALE GENOMIC DNA]</scope>
    <source>
        <strain evidence="3 4">NIES-2499</strain>
    </source>
</reference>
<keyword evidence="2" id="KW-0732">Signal</keyword>
<evidence type="ECO:0000256" key="1">
    <source>
        <dbReference type="SAM" id="MobiDB-lite"/>
    </source>
</evidence>
<name>A0A250WTL8_9CHLO</name>
<dbReference type="EMBL" id="BEGY01000006">
    <property type="protein sequence ID" value="GAX74096.1"/>
    <property type="molecule type" value="Genomic_DNA"/>
</dbReference>
<proteinExistence type="predicted"/>
<accession>A0A250WTL8</accession>
<evidence type="ECO:0000313" key="3">
    <source>
        <dbReference type="EMBL" id="GAX74096.1"/>
    </source>
</evidence>
<feature type="region of interest" description="Disordered" evidence="1">
    <location>
        <begin position="204"/>
        <end position="230"/>
    </location>
</feature>
<dbReference type="Proteomes" id="UP000232323">
    <property type="component" value="Unassembled WGS sequence"/>
</dbReference>
<feature type="compositionally biased region" description="Polar residues" evidence="1">
    <location>
        <begin position="214"/>
        <end position="230"/>
    </location>
</feature>
<feature type="region of interest" description="Disordered" evidence="1">
    <location>
        <begin position="328"/>
        <end position="424"/>
    </location>
</feature>